<dbReference type="GO" id="GO:0005829">
    <property type="term" value="C:cytosol"/>
    <property type="evidence" value="ECO:0007669"/>
    <property type="project" value="TreeGrafter"/>
</dbReference>
<dbReference type="InterPro" id="IPR005025">
    <property type="entry name" value="FMN_Rdtase-like_dom"/>
</dbReference>
<sequence>MRILAISGSLRATSSNGAVLETALETLDRSTWTVTYGEIGTLPHFNQDLDGEDAIPHAAVAALRSAVAEADALLFVSPEYAHGLPGTLKNAIDWLVSTGELGGKPTAVITASPHPAGGEFAYTQLRETLGMLHAELVDDACLRIPVVGTKLDRETGRVRDEATRAELTSALSALTKAAQV</sequence>
<dbReference type="GO" id="GO:0016491">
    <property type="term" value="F:oxidoreductase activity"/>
    <property type="evidence" value="ECO:0007669"/>
    <property type="project" value="InterPro"/>
</dbReference>
<dbReference type="EMBL" id="CP054929">
    <property type="protein sequence ID" value="QKW51045.1"/>
    <property type="molecule type" value="Genomic_DNA"/>
</dbReference>
<dbReference type="Pfam" id="PF03358">
    <property type="entry name" value="FMN_red"/>
    <property type="match status" value="1"/>
</dbReference>
<evidence type="ECO:0000259" key="1">
    <source>
        <dbReference type="Pfam" id="PF03358"/>
    </source>
</evidence>
<dbReference type="PANTHER" id="PTHR30543:SF21">
    <property type="entry name" value="NAD(P)H-DEPENDENT FMN REDUCTASE LOT6"/>
    <property type="match status" value="1"/>
</dbReference>
<evidence type="ECO:0000313" key="2">
    <source>
        <dbReference type="EMBL" id="QKW51045.1"/>
    </source>
</evidence>
<dbReference type="GO" id="GO:0010181">
    <property type="term" value="F:FMN binding"/>
    <property type="evidence" value="ECO:0007669"/>
    <property type="project" value="TreeGrafter"/>
</dbReference>
<dbReference type="SUPFAM" id="SSF52218">
    <property type="entry name" value="Flavoproteins"/>
    <property type="match status" value="1"/>
</dbReference>
<dbReference type="AlphaFoldDB" id="A0A7H8N994"/>
<name>A0A7H8N994_9ACTN</name>
<reference evidence="2 3" key="1">
    <citation type="submission" date="2020-06" db="EMBL/GenBank/DDBJ databases">
        <title>Genome mining for natural products.</title>
        <authorList>
            <person name="Zhang B."/>
            <person name="Shi J."/>
            <person name="Ge H."/>
        </authorList>
    </citation>
    <scope>NUCLEOTIDE SEQUENCE [LARGE SCALE GENOMIC DNA]</scope>
    <source>
        <strain evidence="2 3">NA00687</strain>
    </source>
</reference>
<organism evidence="2 3">
    <name type="scientific">Streptomyces buecherae</name>
    <dbReference type="NCBI Taxonomy" id="2763006"/>
    <lineage>
        <taxon>Bacteria</taxon>
        <taxon>Bacillati</taxon>
        <taxon>Actinomycetota</taxon>
        <taxon>Actinomycetes</taxon>
        <taxon>Kitasatosporales</taxon>
        <taxon>Streptomycetaceae</taxon>
        <taxon>Streptomyces</taxon>
    </lineage>
</organism>
<dbReference type="PANTHER" id="PTHR30543">
    <property type="entry name" value="CHROMATE REDUCTASE"/>
    <property type="match status" value="1"/>
</dbReference>
<evidence type="ECO:0000313" key="3">
    <source>
        <dbReference type="Proteomes" id="UP000509303"/>
    </source>
</evidence>
<dbReference type="RefSeq" id="WP_176162769.1">
    <property type="nucleotide sequence ID" value="NZ_CP054929.1"/>
</dbReference>
<dbReference type="Gene3D" id="3.40.50.360">
    <property type="match status" value="1"/>
</dbReference>
<proteinExistence type="predicted"/>
<keyword evidence="3" id="KW-1185">Reference proteome</keyword>
<accession>A0A7H8N994</accession>
<feature type="domain" description="NADPH-dependent FMN reductase-like" evidence="1">
    <location>
        <begin position="1"/>
        <end position="139"/>
    </location>
</feature>
<protein>
    <submittedName>
        <fullName evidence="2">NAD(P)H-dependent oxidoreductase</fullName>
    </submittedName>
</protein>
<dbReference type="Proteomes" id="UP000509303">
    <property type="component" value="Chromosome"/>
</dbReference>
<dbReference type="InterPro" id="IPR050712">
    <property type="entry name" value="NAD(P)H-dep_reductase"/>
</dbReference>
<gene>
    <name evidence="2" type="ORF">HUT08_17580</name>
</gene>
<dbReference type="InterPro" id="IPR029039">
    <property type="entry name" value="Flavoprotein-like_sf"/>
</dbReference>